<feature type="repeat" description="TPR" evidence="1">
    <location>
        <begin position="396"/>
        <end position="429"/>
    </location>
</feature>
<protein>
    <submittedName>
        <fullName evidence="3">GNAT family N-acetyltransferase</fullName>
    </submittedName>
</protein>
<name>A0A839AD78_9HYPH</name>
<dbReference type="GO" id="GO:0016740">
    <property type="term" value="F:transferase activity"/>
    <property type="evidence" value="ECO:0007669"/>
    <property type="project" value="UniProtKB-KW"/>
</dbReference>
<organism evidence="3 4">
    <name type="scientific">Stappia albiluteola</name>
    <dbReference type="NCBI Taxonomy" id="2758565"/>
    <lineage>
        <taxon>Bacteria</taxon>
        <taxon>Pseudomonadati</taxon>
        <taxon>Pseudomonadota</taxon>
        <taxon>Alphaproteobacteria</taxon>
        <taxon>Hyphomicrobiales</taxon>
        <taxon>Stappiaceae</taxon>
        <taxon>Stappia</taxon>
    </lineage>
</organism>
<dbReference type="InterPro" id="IPR011990">
    <property type="entry name" value="TPR-like_helical_dom_sf"/>
</dbReference>
<dbReference type="Pfam" id="PF13174">
    <property type="entry name" value="TPR_6"/>
    <property type="match status" value="1"/>
</dbReference>
<dbReference type="RefSeq" id="WP_182164116.1">
    <property type="nucleotide sequence ID" value="NZ_JACFXV010000044.1"/>
</dbReference>
<accession>A0A839AD78</accession>
<proteinExistence type="predicted"/>
<dbReference type="InterPro" id="IPR016181">
    <property type="entry name" value="Acyl_CoA_acyltransferase"/>
</dbReference>
<keyword evidence="1" id="KW-0802">TPR repeat</keyword>
<feature type="repeat" description="TPR" evidence="1">
    <location>
        <begin position="430"/>
        <end position="463"/>
    </location>
</feature>
<dbReference type="Pfam" id="PF00515">
    <property type="entry name" value="TPR_1"/>
    <property type="match status" value="1"/>
</dbReference>
<evidence type="ECO:0000313" key="4">
    <source>
        <dbReference type="Proteomes" id="UP000541109"/>
    </source>
</evidence>
<dbReference type="InterPro" id="IPR019734">
    <property type="entry name" value="TPR_rpt"/>
</dbReference>
<reference evidence="3 4" key="1">
    <citation type="submission" date="2020-07" db="EMBL/GenBank/DDBJ databases">
        <title>Stappia sp., F7233, whole genome shotgun sequencing project.</title>
        <authorList>
            <person name="Jiang S."/>
            <person name="Liu Z.W."/>
            <person name="Du Z.J."/>
        </authorList>
    </citation>
    <scope>NUCLEOTIDE SEQUENCE [LARGE SCALE GENOMIC DNA]</scope>
    <source>
        <strain evidence="3 4">F7233</strain>
    </source>
</reference>
<dbReference type="EMBL" id="JACFXV010000044">
    <property type="protein sequence ID" value="MBA5777075.1"/>
    <property type="molecule type" value="Genomic_DNA"/>
</dbReference>
<dbReference type="PANTHER" id="PTHR12558">
    <property type="entry name" value="CELL DIVISION CYCLE 16,23,27"/>
    <property type="match status" value="1"/>
</dbReference>
<dbReference type="SUPFAM" id="SSF55729">
    <property type="entry name" value="Acyl-CoA N-acyltransferases (Nat)"/>
    <property type="match status" value="1"/>
</dbReference>
<dbReference type="InterPro" id="IPR038740">
    <property type="entry name" value="BioF2-like_GNAT_dom"/>
</dbReference>
<evidence type="ECO:0000259" key="2">
    <source>
        <dbReference type="Pfam" id="PF13480"/>
    </source>
</evidence>
<gene>
    <name evidence="3" type="ORF">H2509_08020</name>
</gene>
<dbReference type="SUPFAM" id="SSF48452">
    <property type="entry name" value="TPR-like"/>
    <property type="match status" value="1"/>
</dbReference>
<feature type="domain" description="BioF2-like acetyltransferase" evidence="2">
    <location>
        <begin position="186"/>
        <end position="330"/>
    </location>
</feature>
<evidence type="ECO:0000256" key="1">
    <source>
        <dbReference type="PROSITE-ProRule" id="PRU00339"/>
    </source>
</evidence>
<dbReference type="AlphaFoldDB" id="A0A839AD78"/>
<dbReference type="Proteomes" id="UP000541109">
    <property type="component" value="Unassembled WGS sequence"/>
</dbReference>
<dbReference type="PROSITE" id="PS50293">
    <property type="entry name" value="TPR_REGION"/>
    <property type="match status" value="1"/>
</dbReference>
<keyword evidence="4" id="KW-1185">Reference proteome</keyword>
<sequence length="554" mass="63354">MRISLIDKMEELQKLEAVWTDIYERDPESHFYLSWSWLEGYLKRTDDNWQILVATPDGASEPVAFFPLRFALRRNSKSGQFSNGYAMAGNYAADYTGFLCLPEHEDKAIPAFATYLRQQRWAYLKLDYLRISDRRKSLFVDGFSKKTFRRQNFQRVNKTDNVNNLICPYVDLADSFDDFLAEKLSSNMRQKLRRLLRKVEGNEEFRITHANAETIERDTEILNGFWKLQWGHRKGTRLQAILRSNKFMLTKGFEAGTLFMPLLWQGDRPLGVLGIFTDRVRKEMLFLVGGRDQEFNDFSAGLVLHAHAIRHAIENGYKRYDFLRGNEPYKYSFGSSERHIECLVFSTRNGLNLGGKLAEQSIATVFKQATEYHKERKLKDAEVAYRQIIATQPNHVGALYGLGQLLGAKEDERGAAKVFESLLALSPRNRKAWIRLGQAHQKLGRHDKAVEAFREALAIDGSLKVASYGLARSLAELKQTREAIEVLQKLLRTAATAPEERMVMNNASSLLSKLRPGPVHQHPLFAPEIPARQPVIFIGQNPCSSLTAKAPFKA</sequence>
<evidence type="ECO:0000313" key="3">
    <source>
        <dbReference type="EMBL" id="MBA5777075.1"/>
    </source>
</evidence>
<dbReference type="PANTHER" id="PTHR12558:SF13">
    <property type="entry name" value="CELL DIVISION CYCLE PROTEIN 27 HOMOLOG"/>
    <property type="match status" value="1"/>
</dbReference>
<dbReference type="SMART" id="SM00028">
    <property type="entry name" value="TPR"/>
    <property type="match status" value="4"/>
</dbReference>
<comment type="caution">
    <text evidence="3">The sequence shown here is derived from an EMBL/GenBank/DDBJ whole genome shotgun (WGS) entry which is preliminary data.</text>
</comment>
<dbReference type="Gene3D" id="1.25.40.10">
    <property type="entry name" value="Tetratricopeptide repeat domain"/>
    <property type="match status" value="2"/>
</dbReference>
<dbReference type="Pfam" id="PF13480">
    <property type="entry name" value="Acetyltransf_6"/>
    <property type="match status" value="1"/>
</dbReference>
<dbReference type="PROSITE" id="PS50005">
    <property type="entry name" value="TPR"/>
    <property type="match status" value="2"/>
</dbReference>
<dbReference type="Gene3D" id="3.40.630.30">
    <property type="match status" value="1"/>
</dbReference>
<keyword evidence="3" id="KW-0808">Transferase</keyword>